<dbReference type="Gene3D" id="3.90.1150.10">
    <property type="entry name" value="Aspartate Aminotransferase, domain 1"/>
    <property type="match status" value="1"/>
</dbReference>
<gene>
    <name evidence="8" type="ORF">GTO87_04740</name>
</gene>
<comment type="similarity">
    <text evidence="2 6">Belongs to the class-I pyridoxal-phosphate-dependent aminotransferase family.</text>
</comment>
<dbReference type="AlphaFoldDB" id="A0A7H9EJZ2"/>
<accession>A0A7H9EJZ2</accession>
<keyword evidence="3 6" id="KW-0032">Aminotransferase</keyword>
<dbReference type="SUPFAM" id="SSF53383">
    <property type="entry name" value="PLP-dependent transferases"/>
    <property type="match status" value="1"/>
</dbReference>
<dbReference type="GO" id="GO:0008483">
    <property type="term" value="F:transaminase activity"/>
    <property type="evidence" value="ECO:0007669"/>
    <property type="project" value="UniProtKB-KW"/>
</dbReference>
<proteinExistence type="inferred from homology"/>
<organism evidence="8 9">
    <name type="scientific">Ligilactobacillus saerimneri</name>
    <dbReference type="NCBI Taxonomy" id="228229"/>
    <lineage>
        <taxon>Bacteria</taxon>
        <taxon>Bacillati</taxon>
        <taxon>Bacillota</taxon>
        <taxon>Bacilli</taxon>
        <taxon>Lactobacillales</taxon>
        <taxon>Lactobacillaceae</taxon>
        <taxon>Ligilactobacillus</taxon>
    </lineage>
</organism>
<evidence type="ECO:0000256" key="2">
    <source>
        <dbReference type="ARBA" id="ARBA00007441"/>
    </source>
</evidence>
<keyword evidence="5" id="KW-0663">Pyridoxal phosphate</keyword>
<dbReference type="FunFam" id="3.40.640.10:FF:000033">
    <property type="entry name" value="Aspartate aminotransferase"/>
    <property type="match status" value="1"/>
</dbReference>
<dbReference type="InterPro" id="IPR004839">
    <property type="entry name" value="Aminotransferase_I/II_large"/>
</dbReference>
<dbReference type="GO" id="GO:0006520">
    <property type="term" value="P:amino acid metabolic process"/>
    <property type="evidence" value="ECO:0007669"/>
    <property type="project" value="InterPro"/>
</dbReference>
<evidence type="ECO:0000256" key="6">
    <source>
        <dbReference type="RuleBase" id="RU000481"/>
    </source>
</evidence>
<name>A0A7H9EJZ2_9LACO</name>
<dbReference type="InterPro" id="IPR015422">
    <property type="entry name" value="PyrdxlP-dep_Trfase_small"/>
</dbReference>
<dbReference type="GO" id="GO:0030170">
    <property type="term" value="F:pyridoxal phosphate binding"/>
    <property type="evidence" value="ECO:0007669"/>
    <property type="project" value="InterPro"/>
</dbReference>
<evidence type="ECO:0000256" key="1">
    <source>
        <dbReference type="ARBA" id="ARBA00001933"/>
    </source>
</evidence>
<dbReference type="InterPro" id="IPR004838">
    <property type="entry name" value="NHTrfase_class1_PyrdxlP-BS"/>
</dbReference>
<evidence type="ECO:0000259" key="7">
    <source>
        <dbReference type="Pfam" id="PF00155"/>
    </source>
</evidence>
<comment type="cofactor">
    <cofactor evidence="1 6">
        <name>pyridoxal 5'-phosphate</name>
        <dbReference type="ChEBI" id="CHEBI:597326"/>
    </cofactor>
</comment>
<evidence type="ECO:0000313" key="8">
    <source>
        <dbReference type="EMBL" id="QLL77976.1"/>
    </source>
</evidence>
<dbReference type="InterPro" id="IPR015421">
    <property type="entry name" value="PyrdxlP-dep_Trfase_major"/>
</dbReference>
<dbReference type="PANTHER" id="PTHR46383">
    <property type="entry name" value="ASPARTATE AMINOTRANSFERASE"/>
    <property type="match status" value="1"/>
</dbReference>
<dbReference type="EC" id="2.6.1.-" evidence="6"/>
<protein>
    <recommendedName>
        <fullName evidence="6">Aminotransferase</fullName>
        <ecNumber evidence="6">2.6.1.-</ecNumber>
    </recommendedName>
</protein>
<dbReference type="InterPro" id="IPR050596">
    <property type="entry name" value="AspAT/PAT-like"/>
</dbReference>
<sequence length="396" mass="42820">MGINITDKINAIAPSATLALSTKAKEMQAQGIDVINLSIGEPDFNTPEHIKQATIAAITAGKSDFYTPALGIKELRSAIATKVTKMLGVPTSADQVAVTAGGKFSLYAVTQAVISAGDEVLIPLPYWVSYGEQVKLAAGKPVFVRPTAATGRVSVADLEANRTDRTKLLIINSPQNPAGLVYTREELQAIGDWAVEHDIVIIADDMYSELIYNGNQFTSIWQLSAAIREQTILVSGFSKTYAMTGWRVGYTVAPQWFIKKLGSFIGHTTSNIAAVSQYAALAAATGPQTCVEEMRLQYEQRLNTIYPLLSAIPGVGLQKPAGAFYMFPNVKKTATMCGYSTVSDFCTALLEQAHVAVVPGVAFGMDEHIRLSYATSMENLMEAVKRLDKFVQQHLQ</sequence>
<evidence type="ECO:0000256" key="3">
    <source>
        <dbReference type="ARBA" id="ARBA00022576"/>
    </source>
</evidence>
<feature type="domain" description="Aminotransferase class I/classII large" evidence="7">
    <location>
        <begin position="33"/>
        <end position="387"/>
    </location>
</feature>
<dbReference type="KEGG" id="lsw:GTO87_04740"/>
<evidence type="ECO:0000313" key="9">
    <source>
        <dbReference type="Proteomes" id="UP000510886"/>
    </source>
</evidence>
<dbReference type="Proteomes" id="UP000510886">
    <property type="component" value="Chromosome"/>
</dbReference>
<reference evidence="8 9" key="1">
    <citation type="submission" date="2020-01" db="EMBL/GenBank/DDBJ databases">
        <title>Complete and circular genome sequences of six lactobacillus isolates from horses.</title>
        <authorList>
            <person name="Hassan H.M."/>
        </authorList>
    </citation>
    <scope>NUCLEOTIDE SEQUENCE [LARGE SCALE GENOMIC DNA]</scope>
    <source>
        <strain evidence="8 9">1A</strain>
    </source>
</reference>
<dbReference type="InterPro" id="IPR015424">
    <property type="entry name" value="PyrdxlP-dep_Trfase"/>
</dbReference>
<dbReference type="Gene3D" id="3.40.640.10">
    <property type="entry name" value="Type I PLP-dependent aspartate aminotransferase-like (Major domain)"/>
    <property type="match status" value="1"/>
</dbReference>
<keyword evidence="4 6" id="KW-0808">Transferase</keyword>
<dbReference type="PANTHER" id="PTHR46383:SF1">
    <property type="entry name" value="ASPARTATE AMINOTRANSFERASE"/>
    <property type="match status" value="1"/>
</dbReference>
<dbReference type="EMBL" id="CP047418">
    <property type="protein sequence ID" value="QLL77976.1"/>
    <property type="molecule type" value="Genomic_DNA"/>
</dbReference>
<dbReference type="CDD" id="cd00609">
    <property type="entry name" value="AAT_like"/>
    <property type="match status" value="1"/>
</dbReference>
<evidence type="ECO:0000256" key="4">
    <source>
        <dbReference type="ARBA" id="ARBA00022679"/>
    </source>
</evidence>
<evidence type="ECO:0000256" key="5">
    <source>
        <dbReference type="ARBA" id="ARBA00022898"/>
    </source>
</evidence>
<dbReference type="PRINTS" id="PR00753">
    <property type="entry name" value="ACCSYNTHASE"/>
</dbReference>
<dbReference type="Pfam" id="PF00155">
    <property type="entry name" value="Aminotran_1_2"/>
    <property type="match status" value="1"/>
</dbReference>
<dbReference type="PROSITE" id="PS00105">
    <property type="entry name" value="AA_TRANSFER_CLASS_1"/>
    <property type="match status" value="1"/>
</dbReference>